<dbReference type="SUPFAM" id="SSF88659">
    <property type="entry name" value="Sigma3 and sigma4 domains of RNA polymerase sigma factors"/>
    <property type="match status" value="1"/>
</dbReference>
<dbReference type="OrthoDB" id="9150024at2"/>
<feature type="domain" description="RNA polymerase sigma factor 70 region 4 type 2" evidence="6">
    <location>
        <begin position="121"/>
        <end position="173"/>
    </location>
</feature>
<name>A0A2T0T3C5_9BACT</name>
<dbReference type="EMBL" id="PVTE01000007">
    <property type="protein sequence ID" value="PRY40134.1"/>
    <property type="molecule type" value="Genomic_DNA"/>
</dbReference>
<dbReference type="RefSeq" id="WP_106137757.1">
    <property type="nucleotide sequence ID" value="NZ_PVTE01000007.1"/>
</dbReference>
<dbReference type="Pfam" id="PF08281">
    <property type="entry name" value="Sigma70_r4_2"/>
    <property type="match status" value="1"/>
</dbReference>
<dbReference type="SUPFAM" id="SSF88946">
    <property type="entry name" value="Sigma2 domain of RNA polymerase sigma factors"/>
    <property type="match status" value="1"/>
</dbReference>
<dbReference type="Gene3D" id="1.10.1740.10">
    <property type="match status" value="1"/>
</dbReference>
<dbReference type="InterPro" id="IPR036388">
    <property type="entry name" value="WH-like_DNA-bd_sf"/>
</dbReference>
<sequence>MTVTAEDELWQRFRSGDEQAFTAIYNTYFATLYRYGYHIASDDELVKDTIQTLFVELWRAHRTLSPTDSIKFYLLKAMRRQVYRAIRQQTPALMGTDADNSLGFSPEFDFITLEVQQQQQAQLRQAINQLSHRQKEAITLLYIDGLSYPEIADMMAVQVRTVYNLVYEALERLRKLLSQPGFWLLTLMGLMV</sequence>
<proteinExistence type="inferred from homology"/>
<dbReference type="Pfam" id="PF04542">
    <property type="entry name" value="Sigma70_r2"/>
    <property type="match status" value="1"/>
</dbReference>
<evidence type="ECO:0000256" key="4">
    <source>
        <dbReference type="ARBA" id="ARBA00023163"/>
    </source>
</evidence>
<comment type="caution">
    <text evidence="7">The sequence shown here is derived from an EMBL/GenBank/DDBJ whole genome shotgun (WGS) entry which is preliminary data.</text>
</comment>
<dbReference type="InterPro" id="IPR013249">
    <property type="entry name" value="RNA_pol_sigma70_r4_t2"/>
</dbReference>
<dbReference type="InterPro" id="IPR013325">
    <property type="entry name" value="RNA_pol_sigma_r2"/>
</dbReference>
<dbReference type="AlphaFoldDB" id="A0A2T0T3C5"/>
<evidence type="ECO:0000313" key="8">
    <source>
        <dbReference type="Proteomes" id="UP000238375"/>
    </source>
</evidence>
<accession>A0A2T0T3C5</accession>
<keyword evidence="2" id="KW-0805">Transcription regulation</keyword>
<keyword evidence="8" id="KW-1185">Reference proteome</keyword>
<dbReference type="InterPro" id="IPR014284">
    <property type="entry name" value="RNA_pol_sigma-70_dom"/>
</dbReference>
<evidence type="ECO:0000313" key="7">
    <source>
        <dbReference type="EMBL" id="PRY40134.1"/>
    </source>
</evidence>
<evidence type="ECO:0000256" key="1">
    <source>
        <dbReference type="ARBA" id="ARBA00010641"/>
    </source>
</evidence>
<feature type="domain" description="RNA polymerase sigma-70 region 2" evidence="5">
    <location>
        <begin position="25"/>
        <end position="90"/>
    </location>
</feature>
<evidence type="ECO:0000256" key="2">
    <source>
        <dbReference type="ARBA" id="ARBA00023015"/>
    </source>
</evidence>
<gene>
    <name evidence="7" type="ORF">CLV58_107228</name>
</gene>
<comment type="similarity">
    <text evidence="1">Belongs to the sigma-70 factor family. ECF subfamily.</text>
</comment>
<keyword evidence="4" id="KW-0804">Transcription</keyword>
<dbReference type="PANTHER" id="PTHR43133">
    <property type="entry name" value="RNA POLYMERASE ECF-TYPE SIGMA FACTO"/>
    <property type="match status" value="1"/>
</dbReference>
<evidence type="ECO:0000259" key="5">
    <source>
        <dbReference type="Pfam" id="PF04542"/>
    </source>
</evidence>
<keyword evidence="3" id="KW-0731">Sigma factor</keyword>
<dbReference type="InterPro" id="IPR013324">
    <property type="entry name" value="RNA_pol_sigma_r3/r4-like"/>
</dbReference>
<dbReference type="GO" id="GO:0016987">
    <property type="term" value="F:sigma factor activity"/>
    <property type="evidence" value="ECO:0007669"/>
    <property type="project" value="UniProtKB-KW"/>
</dbReference>
<dbReference type="InterPro" id="IPR007627">
    <property type="entry name" value="RNA_pol_sigma70_r2"/>
</dbReference>
<dbReference type="GO" id="GO:0003677">
    <property type="term" value="F:DNA binding"/>
    <property type="evidence" value="ECO:0007669"/>
    <property type="project" value="InterPro"/>
</dbReference>
<dbReference type="Proteomes" id="UP000238375">
    <property type="component" value="Unassembled WGS sequence"/>
</dbReference>
<protein>
    <submittedName>
        <fullName evidence="7">RNA polymerase sigma-70 factor (ECF subfamily)</fullName>
    </submittedName>
</protein>
<dbReference type="NCBIfam" id="TIGR02937">
    <property type="entry name" value="sigma70-ECF"/>
    <property type="match status" value="1"/>
</dbReference>
<dbReference type="PANTHER" id="PTHR43133:SF46">
    <property type="entry name" value="RNA POLYMERASE SIGMA-70 FACTOR ECF SUBFAMILY"/>
    <property type="match status" value="1"/>
</dbReference>
<evidence type="ECO:0000259" key="6">
    <source>
        <dbReference type="Pfam" id="PF08281"/>
    </source>
</evidence>
<dbReference type="GO" id="GO:0006352">
    <property type="term" value="P:DNA-templated transcription initiation"/>
    <property type="evidence" value="ECO:0007669"/>
    <property type="project" value="InterPro"/>
</dbReference>
<evidence type="ECO:0000256" key="3">
    <source>
        <dbReference type="ARBA" id="ARBA00023082"/>
    </source>
</evidence>
<dbReference type="Gene3D" id="1.10.10.10">
    <property type="entry name" value="Winged helix-like DNA-binding domain superfamily/Winged helix DNA-binding domain"/>
    <property type="match status" value="1"/>
</dbReference>
<dbReference type="InterPro" id="IPR039425">
    <property type="entry name" value="RNA_pol_sigma-70-like"/>
</dbReference>
<dbReference type="CDD" id="cd06171">
    <property type="entry name" value="Sigma70_r4"/>
    <property type="match status" value="1"/>
</dbReference>
<reference evidence="7 8" key="1">
    <citation type="submission" date="2018-03" db="EMBL/GenBank/DDBJ databases">
        <title>Genomic Encyclopedia of Archaeal and Bacterial Type Strains, Phase II (KMG-II): from individual species to whole genera.</title>
        <authorList>
            <person name="Goeker M."/>
        </authorList>
    </citation>
    <scope>NUCLEOTIDE SEQUENCE [LARGE SCALE GENOMIC DNA]</scope>
    <source>
        <strain evidence="7 8">DSM 28354</strain>
    </source>
</reference>
<organism evidence="7 8">
    <name type="scientific">Spirosoma oryzae</name>
    <dbReference type="NCBI Taxonomy" id="1469603"/>
    <lineage>
        <taxon>Bacteria</taxon>
        <taxon>Pseudomonadati</taxon>
        <taxon>Bacteroidota</taxon>
        <taxon>Cytophagia</taxon>
        <taxon>Cytophagales</taxon>
        <taxon>Cytophagaceae</taxon>
        <taxon>Spirosoma</taxon>
    </lineage>
</organism>